<dbReference type="GO" id="GO:0019287">
    <property type="term" value="P:isopentenyl diphosphate biosynthetic process, mevalonate pathway"/>
    <property type="evidence" value="ECO:0007669"/>
    <property type="project" value="UniProtKB-UniPathway"/>
</dbReference>
<dbReference type="InterPro" id="IPR006204">
    <property type="entry name" value="GHMP_kinase_N_dom"/>
</dbReference>
<dbReference type="SUPFAM" id="SSF54211">
    <property type="entry name" value="Ribosomal protein S5 domain 2-like"/>
    <property type="match status" value="1"/>
</dbReference>
<dbReference type="InterPro" id="IPR006205">
    <property type="entry name" value="Mev_gal_kin"/>
</dbReference>
<gene>
    <name evidence="12" type="primary">pmk</name>
</gene>
<keyword evidence="2" id="KW-0444">Lipid biosynthesis</keyword>
<evidence type="ECO:0000256" key="5">
    <source>
        <dbReference type="ARBA" id="ARBA00022777"/>
    </source>
</evidence>
<dbReference type="InterPro" id="IPR013750">
    <property type="entry name" value="GHMP_kinase_C_dom"/>
</dbReference>
<evidence type="ECO:0000256" key="3">
    <source>
        <dbReference type="ARBA" id="ARBA00022679"/>
    </source>
</evidence>
<feature type="domain" description="GHMP kinase C-terminal" evidence="11">
    <location>
        <begin position="225"/>
        <end position="286"/>
    </location>
</feature>
<dbReference type="EC" id="2.7.4.2" evidence="12"/>
<dbReference type="GO" id="GO:0005524">
    <property type="term" value="F:ATP binding"/>
    <property type="evidence" value="ECO:0007669"/>
    <property type="project" value="UniProtKB-KW"/>
</dbReference>
<evidence type="ECO:0000256" key="2">
    <source>
        <dbReference type="ARBA" id="ARBA00022516"/>
    </source>
</evidence>
<dbReference type="GO" id="GO:0005737">
    <property type="term" value="C:cytoplasm"/>
    <property type="evidence" value="ECO:0007669"/>
    <property type="project" value="InterPro"/>
</dbReference>
<accession>Q8L1I1</accession>
<evidence type="ECO:0000256" key="1">
    <source>
        <dbReference type="ARBA" id="ARBA00022490"/>
    </source>
</evidence>
<dbReference type="AlphaFoldDB" id="Q8L1I1"/>
<evidence type="ECO:0000259" key="11">
    <source>
        <dbReference type="Pfam" id="PF08544"/>
    </source>
</evidence>
<evidence type="ECO:0000256" key="4">
    <source>
        <dbReference type="ARBA" id="ARBA00022741"/>
    </source>
</evidence>
<keyword evidence="8" id="KW-0443">Lipid metabolism</keyword>
<evidence type="ECO:0000259" key="10">
    <source>
        <dbReference type="Pfam" id="PF00288"/>
    </source>
</evidence>
<dbReference type="GO" id="GO:0004631">
    <property type="term" value="F:phosphomevalonate kinase activity"/>
    <property type="evidence" value="ECO:0007669"/>
    <property type="project" value="UniProtKB-EC"/>
</dbReference>
<dbReference type="InterPro" id="IPR020568">
    <property type="entry name" value="Ribosomal_Su5_D2-typ_SF"/>
</dbReference>
<comment type="pathway">
    <text evidence="9">Isoprenoid biosynthesis; isopentenyl diphosphate biosynthesis via mevalonate pathway; isopentenyl diphosphate from (R)-mevalonate: step 1/3.</text>
</comment>
<keyword evidence="1" id="KW-0963">Cytoplasm</keyword>
<evidence type="ECO:0000313" key="12">
    <source>
        <dbReference type="EMBL" id="CAD24422.1"/>
    </source>
</evidence>
<evidence type="ECO:0000256" key="9">
    <source>
        <dbReference type="ARBA" id="ARBA00029438"/>
    </source>
</evidence>
<evidence type="ECO:0000256" key="7">
    <source>
        <dbReference type="ARBA" id="ARBA00022842"/>
    </source>
</evidence>
<keyword evidence="5 12" id="KW-0418">Kinase</keyword>
<dbReference type="InterPro" id="IPR036554">
    <property type="entry name" value="GHMP_kinase_C_sf"/>
</dbReference>
<dbReference type="PANTHER" id="PTHR43290">
    <property type="entry name" value="MEVALONATE KINASE"/>
    <property type="match status" value="1"/>
</dbReference>
<dbReference type="Pfam" id="PF00288">
    <property type="entry name" value="GHMP_kinases_N"/>
    <property type="match status" value="1"/>
</dbReference>
<proteinExistence type="predicted"/>
<dbReference type="PANTHER" id="PTHR43290:SF2">
    <property type="entry name" value="MEVALONATE KINASE"/>
    <property type="match status" value="1"/>
</dbReference>
<dbReference type="SUPFAM" id="SSF55060">
    <property type="entry name" value="GHMP Kinase, C-terminal domain"/>
    <property type="match status" value="1"/>
</dbReference>
<keyword evidence="6" id="KW-0067">ATP-binding</keyword>
<sequence>MDQVIRASAPGSVMITGEHAVVYGHRAIVAGIEQRAHVTIVPRADRMFRITSQIGAPQQGSLDDLPAGGTYRFVLAAIARHAPDLPCGFDMDITSGIDPRLGLGSSAAVTVACLGALSRLAGRGTEGLHDDALRIVRAIQGRGSGADLAASLHGGFVAYRAPDGGAAQIEALPVPPGPFGLRYAGYKTPTAEVLRLVADRMAGNEAAFDALYSRMGASADAAIRAAQGLDWAAFHDALNEYQRLMEQLGVSDDTLDAIIREARDAGAAVAKISGSGLGDCVLALGDQPKGFVPASIAEKGLVFDD</sequence>
<dbReference type="UniPathway" id="UPA00057">
    <property type="reaction ID" value="UER00098"/>
</dbReference>
<evidence type="ECO:0000256" key="6">
    <source>
        <dbReference type="ARBA" id="ARBA00022840"/>
    </source>
</evidence>
<keyword evidence="4" id="KW-0547">Nucleotide-binding</keyword>
<keyword evidence="3 12" id="KW-0808">Transferase</keyword>
<dbReference type="Gene3D" id="3.30.230.10">
    <property type="match status" value="1"/>
</dbReference>
<reference evidence="12" key="1">
    <citation type="journal article" date="2002" name="Gene">
        <title>Genetics of isoprenoid biosynthesis in Paracoccus zeaxanthinifaciens.</title>
        <authorList>
            <person name="Humbelin M."/>
            <person name="Thomas A."/>
            <person name="Lin J."/>
            <person name="Li J."/>
            <person name="Jore J."/>
            <person name="Berry A."/>
        </authorList>
    </citation>
    <scope>NUCLEOTIDE SEQUENCE</scope>
    <source>
        <strain evidence="12">R114</strain>
    </source>
</reference>
<feature type="domain" description="GHMP kinase N-terminal" evidence="10">
    <location>
        <begin position="75"/>
        <end position="155"/>
    </location>
</feature>
<dbReference type="EMBL" id="AJ431696">
    <property type="protein sequence ID" value="CAD24422.1"/>
    <property type="molecule type" value="Genomic_DNA"/>
</dbReference>
<name>Q8L1I1_PARZE</name>
<dbReference type="Pfam" id="PF08544">
    <property type="entry name" value="GHMP_kinases_C"/>
    <property type="match status" value="1"/>
</dbReference>
<keyword evidence="7" id="KW-0460">Magnesium</keyword>
<dbReference type="GO" id="GO:0004496">
    <property type="term" value="F:mevalonate kinase activity"/>
    <property type="evidence" value="ECO:0007669"/>
    <property type="project" value="InterPro"/>
</dbReference>
<evidence type="ECO:0000256" key="8">
    <source>
        <dbReference type="ARBA" id="ARBA00023098"/>
    </source>
</evidence>
<protein>
    <submittedName>
        <fullName evidence="12">Phosphomevalonate kinase</fullName>
        <ecNumber evidence="12">2.7.4.2</ecNumber>
    </submittedName>
</protein>
<dbReference type="InterPro" id="IPR014721">
    <property type="entry name" value="Ribsml_uS5_D2-typ_fold_subgr"/>
</dbReference>
<dbReference type="Gene3D" id="3.30.70.890">
    <property type="entry name" value="GHMP kinase, C-terminal domain"/>
    <property type="match status" value="1"/>
</dbReference>
<dbReference type="PRINTS" id="PR00959">
    <property type="entry name" value="MEVGALKINASE"/>
</dbReference>
<organism evidence="12">
    <name type="scientific">Paracoccus zeaxanthinifaciens</name>
    <dbReference type="NCBI Taxonomy" id="187400"/>
    <lineage>
        <taxon>Bacteria</taxon>
        <taxon>Pseudomonadati</taxon>
        <taxon>Pseudomonadota</taxon>
        <taxon>Alphaproteobacteria</taxon>
        <taxon>Rhodobacterales</taxon>
        <taxon>Paracoccaceae</taxon>
        <taxon>Paracoccus</taxon>
    </lineage>
</organism>